<name>A0A9W9I2Y0_9EURO</name>
<feature type="transmembrane region" description="Helical" evidence="2">
    <location>
        <begin position="171"/>
        <end position="195"/>
    </location>
</feature>
<feature type="region of interest" description="Disordered" evidence="1">
    <location>
        <begin position="335"/>
        <end position="365"/>
    </location>
</feature>
<protein>
    <recommendedName>
        <fullName evidence="5">Letm1 RBD domain-containing protein</fullName>
    </recommendedName>
</protein>
<dbReference type="GO" id="GO:0030003">
    <property type="term" value="P:intracellular monoatomic cation homeostasis"/>
    <property type="evidence" value="ECO:0007669"/>
    <property type="project" value="TreeGrafter"/>
</dbReference>
<dbReference type="AlphaFoldDB" id="A0A9W9I2Y0"/>
<organism evidence="3 4">
    <name type="scientific">Penicillium capsulatum</name>
    <dbReference type="NCBI Taxonomy" id="69766"/>
    <lineage>
        <taxon>Eukaryota</taxon>
        <taxon>Fungi</taxon>
        <taxon>Dikarya</taxon>
        <taxon>Ascomycota</taxon>
        <taxon>Pezizomycotina</taxon>
        <taxon>Eurotiomycetes</taxon>
        <taxon>Eurotiomycetidae</taxon>
        <taxon>Eurotiales</taxon>
        <taxon>Aspergillaceae</taxon>
        <taxon>Penicillium</taxon>
    </lineage>
</organism>
<feature type="compositionally biased region" description="Polar residues" evidence="1">
    <location>
        <begin position="39"/>
        <end position="67"/>
    </location>
</feature>
<keyword evidence="4" id="KW-1185">Reference proteome</keyword>
<accession>A0A9W9I2Y0</accession>
<dbReference type="Proteomes" id="UP001146351">
    <property type="component" value="Unassembled WGS sequence"/>
</dbReference>
<evidence type="ECO:0000313" key="3">
    <source>
        <dbReference type="EMBL" id="KAJ5162411.1"/>
    </source>
</evidence>
<dbReference type="PANTHER" id="PTHR14009:SF6">
    <property type="entry name" value="LETM1 RBD DOMAIN-CONTAINING PROTEIN"/>
    <property type="match status" value="1"/>
</dbReference>
<dbReference type="InterPro" id="IPR044202">
    <property type="entry name" value="LETM1/MDM38-like"/>
</dbReference>
<sequence length="389" mass="42472">MLSIARGRRALWSPLKSAGHSTAPLNLYTQLFSTSALRATGSVPSNRPPQQTTSPQPHDINAPTSTLPAEIDRPQPADPTASTPDKLKRVVAIGRAYLTFYKTGLKNVFRNYRASLPLRAQLGLPAYLPLSPPRQTSAASTAALSALQPAGLGRGQYQLVRRAARDVRRMIPFTLILMVCGEFTPLIIPVFGSAITPATCRVPRQITKDRDAHEKRKFAALRAHLHALRSTASAAELRLGGTLEHVLIELADPRWAESADVHAVLRACAVFDLVKSHDRFLGAALASVVYRPRLRRYLEYLAIDDGLIRAGGGVAAMSAAEVRIACDERGACGGGDGRVGSQDKASSTESRVRSSRPAPSSEEIQRLRNEKLERDWLARWLEVREKKTV</sequence>
<reference evidence="3" key="2">
    <citation type="journal article" date="2023" name="IMA Fungus">
        <title>Comparative genomic study of the Penicillium genus elucidates a diverse pangenome and 15 lateral gene transfer events.</title>
        <authorList>
            <person name="Petersen C."/>
            <person name="Sorensen T."/>
            <person name="Nielsen M.R."/>
            <person name="Sondergaard T.E."/>
            <person name="Sorensen J.L."/>
            <person name="Fitzpatrick D.A."/>
            <person name="Frisvad J.C."/>
            <person name="Nielsen K.L."/>
        </authorList>
    </citation>
    <scope>NUCLEOTIDE SEQUENCE</scope>
    <source>
        <strain evidence="3">IBT 21917</strain>
    </source>
</reference>
<gene>
    <name evidence="3" type="ORF">N7492_007803</name>
</gene>
<dbReference type="OrthoDB" id="73691at2759"/>
<evidence type="ECO:0008006" key="5">
    <source>
        <dbReference type="Google" id="ProtNLM"/>
    </source>
</evidence>
<dbReference type="EMBL" id="JAPQKO010000005">
    <property type="protein sequence ID" value="KAJ5162411.1"/>
    <property type="molecule type" value="Genomic_DNA"/>
</dbReference>
<comment type="caution">
    <text evidence="3">The sequence shown here is derived from an EMBL/GenBank/DDBJ whole genome shotgun (WGS) entry which is preliminary data.</text>
</comment>
<proteinExistence type="predicted"/>
<dbReference type="PANTHER" id="PTHR14009">
    <property type="entry name" value="LEUCINE ZIPPER-EF-HAND CONTAINING TRANSMEMBRANE PROTEIN"/>
    <property type="match status" value="1"/>
</dbReference>
<dbReference type="GO" id="GO:0005743">
    <property type="term" value="C:mitochondrial inner membrane"/>
    <property type="evidence" value="ECO:0007669"/>
    <property type="project" value="InterPro"/>
</dbReference>
<evidence type="ECO:0000313" key="4">
    <source>
        <dbReference type="Proteomes" id="UP001146351"/>
    </source>
</evidence>
<evidence type="ECO:0000256" key="1">
    <source>
        <dbReference type="SAM" id="MobiDB-lite"/>
    </source>
</evidence>
<evidence type="ECO:0000256" key="2">
    <source>
        <dbReference type="SAM" id="Phobius"/>
    </source>
</evidence>
<keyword evidence="2" id="KW-0812">Transmembrane</keyword>
<reference evidence="3" key="1">
    <citation type="submission" date="2022-11" db="EMBL/GenBank/DDBJ databases">
        <authorList>
            <person name="Petersen C."/>
        </authorList>
    </citation>
    <scope>NUCLEOTIDE SEQUENCE</scope>
    <source>
        <strain evidence="3">IBT 21917</strain>
    </source>
</reference>
<keyword evidence="2" id="KW-1133">Transmembrane helix</keyword>
<keyword evidence="2" id="KW-0472">Membrane</keyword>
<feature type="region of interest" description="Disordered" evidence="1">
    <location>
        <begin position="39"/>
        <end position="84"/>
    </location>
</feature>